<accession>A0ACB7VYT4</accession>
<evidence type="ECO:0000313" key="2">
    <source>
        <dbReference type="Proteomes" id="UP000827976"/>
    </source>
</evidence>
<comment type="caution">
    <text evidence="1">The sequence shown here is derived from an EMBL/GenBank/DDBJ whole genome shotgun (WGS) entry which is preliminary data.</text>
</comment>
<organism evidence="1 2">
    <name type="scientific">Dioscorea alata</name>
    <name type="common">Purple yam</name>
    <dbReference type="NCBI Taxonomy" id="55571"/>
    <lineage>
        <taxon>Eukaryota</taxon>
        <taxon>Viridiplantae</taxon>
        <taxon>Streptophyta</taxon>
        <taxon>Embryophyta</taxon>
        <taxon>Tracheophyta</taxon>
        <taxon>Spermatophyta</taxon>
        <taxon>Magnoliopsida</taxon>
        <taxon>Liliopsida</taxon>
        <taxon>Dioscoreales</taxon>
        <taxon>Dioscoreaceae</taxon>
        <taxon>Dioscorea</taxon>
    </lineage>
</organism>
<dbReference type="Proteomes" id="UP000827976">
    <property type="component" value="Chromosome 6"/>
</dbReference>
<gene>
    <name evidence="1" type="ORF">IHE45_06G084700</name>
</gene>
<proteinExistence type="predicted"/>
<evidence type="ECO:0000313" key="1">
    <source>
        <dbReference type="EMBL" id="KAH7679834.1"/>
    </source>
</evidence>
<protein>
    <submittedName>
        <fullName evidence="1">PLAC8 motif-containing protein</fullName>
    </submittedName>
</protein>
<name>A0ACB7VYT4_DIOAL</name>
<sequence length="172" mass="19085">MYYPSQPNTYYPPAPPPTAPPPPPPPPAMSMVAPGPIPWTTGLCDCTDDCGTCWMTCCCPCITFGMVAEITDRGNTSCGISGSLYTLLMCFTGCQWIYSCMNRSKLRAEYSLEESPCNDCLVHCCCEPCALCQEYRELQNRGFDLKIGWRGNMEKKAQEMAMAPNIQKGMMR</sequence>
<keyword evidence="2" id="KW-1185">Reference proteome</keyword>
<dbReference type="EMBL" id="CM037016">
    <property type="protein sequence ID" value="KAH7679834.1"/>
    <property type="molecule type" value="Genomic_DNA"/>
</dbReference>
<reference evidence="2" key="1">
    <citation type="journal article" date="2022" name="Nat. Commun.">
        <title>Chromosome evolution and the genetic basis of agronomically important traits in greater yam.</title>
        <authorList>
            <person name="Bredeson J.V."/>
            <person name="Lyons J.B."/>
            <person name="Oniyinde I.O."/>
            <person name="Okereke N.R."/>
            <person name="Kolade O."/>
            <person name="Nnabue I."/>
            <person name="Nwadili C.O."/>
            <person name="Hribova E."/>
            <person name="Parker M."/>
            <person name="Nwogha J."/>
            <person name="Shu S."/>
            <person name="Carlson J."/>
            <person name="Kariba R."/>
            <person name="Muthemba S."/>
            <person name="Knop K."/>
            <person name="Barton G.J."/>
            <person name="Sherwood A.V."/>
            <person name="Lopez-Montes A."/>
            <person name="Asiedu R."/>
            <person name="Jamnadass R."/>
            <person name="Muchugi A."/>
            <person name="Goodstein D."/>
            <person name="Egesi C.N."/>
            <person name="Featherston J."/>
            <person name="Asfaw A."/>
            <person name="Simpson G.G."/>
            <person name="Dolezel J."/>
            <person name="Hendre P.S."/>
            <person name="Van Deynze A."/>
            <person name="Kumar P.L."/>
            <person name="Obidiegwu J.E."/>
            <person name="Bhattacharjee R."/>
            <person name="Rokhsar D.S."/>
        </authorList>
    </citation>
    <scope>NUCLEOTIDE SEQUENCE [LARGE SCALE GENOMIC DNA]</scope>
    <source>
        <strain evidence="2">cv. TDa95/00328</strain>
    </source>
</reference>